<dbReference type="Proteomes" id="UP000016930">
    <property type="component" value="Unassembled WGS sequence"/>
</dbReference>
<dbReference type="OrthoDB" id="2757019at2759"/>
<proteinExistence type="predicted"/>
<accession>M2QXT4</accession>
<gene>
    <name evidence="2" type="ORF">CERSUDRAFT_101019</name>
</gene>
<evidence type="ECO:0000313" key="2">
    <source>
        <dbReference type="EMBL" id="EMD30757.1"/>
    </source>
</evidence>
<keyword evidence="3" id="KW-1185">Reference proteome</keyword>
<dbReference type="HOGENOM" id="CLU_825268_0_0_1"/>
<dbReference type="EMBL" id="KB445856">
    <property type="protein sequence ID" value="EMD30757.1"/>
    <property type="molecule type" value="Genomic_DNA"/>
</dbReference>
<reference evidence="2 3" key="1">
    <citation type="journal article" date="2012" name="Proc. Natl. Acad. Sci. U.S.A.">
        <title>Comparative genomics of Ceriporiopsis subvermispora and Phanerochaete chrysosporium provide insight into selective ligninolysis.</title>
        <authorList>
            <person name="Fernandez-Fueyo E."/>
            <person name="Ruiz-Duenas F.J."/>
            <person name="Ferreira P."/>
            <person name="Floudas D."/>
            <person name="Hibbett D.S."/>
            <person name="Canessa P."/>
            <person name="Larrondo L.F."/>
            <person name="James T.Y."/>
            <person name="Seelenfreund D."/>
            <person name="Lobos S."/>
            <person name="Polanco R."/>
            <person name="Tello M."/>
            <person name="Honda Y."/>
            <person name="Watanabe T."/>
            <person name="Watanabe T."/>
            <person name="Ryu J.S."/>
            <person name="Kubicek C.P."/>
            <person name="Schmoll M."/>
            <person name="Gaskell J."/>
            <person name="Hammel K.E."/>
            <person name="St John F.J."/>
            <person name="Vanden Wymelenberg A."/>
            <person name="Sabat G."/>
            <person name="Splinter BonDurant S."/>
            <person name="Syed K."/>
            <person name="Yadav J.S."/>
            <person name="Doddapaneni H."/>
            <person name="Subramanian V."/>
            <person name="Lavin J.L."/>
            <person name="Oguiza J.A."/>
            <person name="Perez G."/>
            <person name="Pisabarro A.G."/>
            <person name="Ramirez L."/>
            <person name="Santoyo F."/>
            <person name="Master E."/>
            <person name="Coutinho P.M."/>
            <person name="Henrissat B."/>
            <person name="Lombard V."/>
            <person name="Magnuson J.K."/>
            <person name="Kuees U."/>
            <person name="Hori C."/>
            <person name="Igarashi K."/>
            <person name="Samejima M."/>
            <person name="Held B.W."/>
            <person name="Barry K.W."/>
            <person name="LaButti K.M."/>
            <person name="Lapidus A."/>
            <person name="Lindquist E.A."/>
            <person name="Lucas S.M."/>
            <person name="Riley R."/>
            <person name="Salamov A.A."/>
            <person name="Hoffmeister D."/>
            <person name="Schwenk D."/>
            <person name="Hadar Y."/>
            <person name="Yarden O."/>
            <person name="de Vries R.P."/>
            <person name="Wiebenga A."/>
            <person name="Stenlid J."/>
            <person name="Eastwood D."/>
            <person name="Grigoriev I.V."/>
            <person name="Berka R.M."/>
            <person name="Blanchette R.A."/>
            <person name="Kersten P."/>
            <person name="Martinez A.T."/>
            <person name="Vicuna R."/>
            <person name="Cullen D."/>
        </authorList>
    </citation>
    <scope>NUCLEOTIDE SEQUENCE [LARGE SCALE GENOMIC DNA]</scope>
    <source>
        <strain evidence="2 3">B</strain>
    </source>
</reference>
<organism evidence="2 3">
    <name type="scientific">Ceriporiopsis subvermispora (strain B)</name>
    <name type="common">White-rot fungus</name>
    <name type="synonym">Gelatoporia subvermispora</name>
    <dbReference type="NCBI Taxonomy" id="914234"/>
    <lineage>
        <taxon>Eukaryota</taxon>
        <taxon>Fungi</taxon>
        <taxon>Dikarya</taxon>
        <taxon>Basidiomycota</taxon>
        <taxon>Agaricomycotina</taxon>
        <taxon>Agaricomycetes</taxon>
        <taxon>Polyporales</taxon>
        <taxon>Gelatoporiaceae</taxon>
        <taxon>Gelatoporia</taxon>
    </lineage>
</organism>
<evidence type="ECO:0000256" key="1">
    <source>
        <dbReference type="SAM" id="MobiDB-lite"/>
    </source>
</evidence>
<name>M2QXT4_CERS8</name>
<sequence>MYRFSNQSLEHRLNDMFGAFLKMQDAVSLVINDLATLQARTKEILEYCQSEWQPLGPQKKMLKALVAHYLVKPLDTYENIADRVGGYIQFRAATFCLGVYVNNKLCRMIVDDYLAVQSSELKSALCKQIIESVTGKKVRPLTIFAQAMLNKYHLPRIPNPPPRAILAAFAMLREIAYKKTPQEKKFWTLIEKELSKLYKANGAKREDPRWHKWEDAIITKDNALFNGGSDGGAGALSAAAVDAALFENGQVTMLPDELEPGGIGENQGGVEHTEESEDGVDRPRFNPMLHRMMGVDFQPGHEDGDVDITLLGDVASDIDERLRSQYM</sequence>
<dbReference type="AlphaFoldDB" id="M2QXT4"/>
<protein>
    <submittedName>
        <fullName evidence="2">Uncharacterized protein</fullName>
    </submittedName>
</protein>
<feature type="region of interest" description="Disordered" evidence="1">
    <location>
        <begin position="255"/>
        <end position="281"/>
    </location>
</feature>
<evidence type="ECO:0000313" key="3">
    <source>
        <dbReference type="Proteomes" id="UP000016930"/>
    </source>
</evidence>